<evidence type="ECO:0000259" key="1">
    <source>
        <dbReference type="Pfam" id="PF00148"/>
    </source>
</evidence>
<evidence type="ECO:0000313" key="3">
    <source>
        <dbReference type="EMBL" id="QNO57476.1"/>
    </source>
</evidence>
<dbReference type="PANTHER" id="PTHR33712">
    <property type="entry name" value="LIGHT-INDEPENDENT PROTOCHLOROPHYLLIDE REDUCTASE SUBUNIT B"/>
    <property type="match status" value="1"/>
</dbReference>
<dbReference type="Pfam" id="PF00148">
    <property type="entry name" value="Oxidored_nitro"/>
    <property type="match status" value="1"/>
</dbReference>
<gene>
    <name evidence="2" type="ORF">NKHFOMCA_00029</name>
    <name evidence="3" type="ORF">PBOADKMI_00021</name>
</gene>
<dbReference type="InterPro" id="IPR050152">
    <property type="entry name" value="ChlB/BchB/BchZ"/>
</dbReference>
<dbReference type="EMBL" id="MT631690">
    <property type="protein sequence ID" value="QNO57476.1"/>
    <property type="molecule type" value="Genomic_DNA"/>
</dbReference>
<reference evidence="2" key="1">
    <citation type="submission" date="2020-06" db="EMBL/GenBank/DDBJ databases">
        <title>Unique genomic features of the anaerobic methanotrophic archaea.</title>
        <authorList>
            <person name="Chadwick G.L."/>
            <person name="Skennerton C.T."/>
            <person name="Laso-Perez R."/>
            <person name="Leu A.O."/>
            <person name="Speth D.R."/>
            <person name="Yu H."/>
            <person name="Morgan-Lang C."/>
            <person name="Hatzenpichler R."/>
            <person name="Goudeau D."/>
            <person name="Malmstrom R."/>
            <person name="Brazelton W.J."/>
            <person name="Woyke T."/>
            <person name="Hallam S.J."/>
            <person name="Tyson G.W."/>
            <person name="Wegener G."/>
            <person name="Boetius A."/>
            <person name="Orphan V."/>
        </authorList>
    </citation>
    <scope>NUCLEOTIDE SEQUENCE</scope>
</reference>
<dbReference type="PANTHER" id="PTHR33712:SF7">
    <property type="entry name" value="LIGHT-INDEPENDENT PROTOCHLOROPHYLLIDE REDUCTASE SUBUNIT B"/>
    <property type="match status" value="1"/>
</dbReference>
<protein>
    <recommendedName>
        <fullName evidence="1">Nitrogenase/oxidoreductase component 1 domain-containing protein</fullName>
    </recommendedName>
</protein>
<sequence>MPIGIAATDCFIQSLIRLSGKRVQKVILDERGRLVDAMADTFHHTMMKRVAIFGDPDTVLELTRFVCELGMTPVAVAAGTKSKTFTHEAEAIFAEYQHLSLDTPKIFNGGISSSLRGI</sequence>
<evidence type="ECO:0000313" key="2">
    <source>
        <dbReference type="EMBL" id="QNO55286.1"/>
    </source>
</evidence>
<dbReference type="AlphaFoldDB" id="A0A7G9Z4V2"/>
<name>A0A7G9Z4V2_9EURY</name>
<dbReference type="Gene3D" id="1.20.89.10">
    <property type="entry name" value="Nitrogenase Molybdenum-iron Protein, subunit B, domain 4"/>
    <property type="match status" value="1"/>
</dbReference>
<dbReference type="GO" id="GO:0016491">
    <property type="term" value="F:oxidoreductase activity"/>
    <property type="evidence" value="ECO:0007669"/>
    <property type="project" value="InterPro"/>
</dbReference>
<proteinExistence type="predicted"/>
<accession>A0A7G9Z4V2</accession>
<dbReference type="SUPFAM" id="SSF53807">
    <property type="entry name" value="Helical backbone' metal receptor"/>
    <property type="match status" value="1"/>
</dbReference>
<dbReference type="InterPro" id="IPR000510">
    <property type="entry name" value="Nase/OxRdtase_comp1"/>
</dbReference>
<feature type="domain" description="Nitrogenase/oxidoreductase component 1" evidence="1">
    <location>
        <begin position="2"/>
        <end position="96"/>
    </location>
</feature>
<dbReference type="EMBL" id="MT631608">
    <property type="protein sequence ID" value="QNO55286.1"/>
    <property type="molecule type" value="Genomic_DNA"/>
</dbReference>
<organism evidence="2">
    <name type="scientific">Candidatus Methanophaga sp. ANME-1 ERB7</name>
    <dbReference type="NCBI Taxonomy" id="2759913"/>
    <lineage>
        <taxon>Archaea</taxon>
        <taxon>Methanobacteriati</taxon>
        <taxon>Methanobacteriota</taxon>
        <taxon>Stenosarchaea group</taxon>
        <taxon>Methanomicrobia</taxon>
        <taxon>Candidatus Methanophagales</taxon>
        <taxon>Candidatus Methanophagaceae</taxon>
        <taxon>Candidatus Methanophaga</taxon>
    </lineage>
</organism>